<dbReference type="KEGG" id="avn:Avin_33760"/>
<sequence length="32" mass="3509">MMQICIHSNENRCIISSIGTSMIPRIAIDCAS</sequence>
<gene>
    <name evidence="1" type="ordered locus">Avin_33760</name>
</gene>
<dbReference type="EMBL" id="CP001157">
    <property type="protein sequence ID" value="ACO79526.1"/>
    <property type="molecule type" value="Genomic_DNA"/>
</dbReference>
<organism evidence="1 2">
    <name type="scientific">Azotobacter vinelandii (strain DJ / ATCC BAA-1303)</name>
    <dbReference type="NCBI Taxonomy" id="322710"/>
    <lineage>
        <taxon>Bacteria</taxon>
        <taxon>Pseudomonadati</taxon>
        <taxon>Pseudomonadota</taxon>
        <taxon>Gammaproteobacteria</taxon>
        <taxon>Pseudomonadales</taxon>
        <taxon>Pseudomonadaceae</taxon>
        <taxon>Azotobacter</taxon>
    </lineage>
</organism>
<protein>
    <submittedName>
        <fullName evidence="1">Uncharacterized protein</fullName>
    </submittedName>
</protein>
<accession>C1DPV5</accession>
<reference evidence="1 2" key="1">
    <citation type="journal article" date="2009" name="J. Bacteriol.">
        <title>Genome sequence of Azotobacter vinelandii, an obligate aerobe specialized to support diverse anaerobic metabolic processes.</title>
        <authorList>
            <person name="Setubal J.C."/>
            <person name="dos Santos P."/>
            <person name="Goldman B.S."/>
            <person name="Ertesvag H."/>
            <person name="Espin G."/>
            <person name="Rubio L.M."/>
            <person name="Valla S."/>
            <person name="Almeida N.F."/>
            <person name="Balasubramanian D."/>
            <person name="Cromes L."/>
            <person name="Curatti L."/>
            <person name="Du Z."/>
            <person name="Godsy E."/>
            <person name="Goodner B."/>
            <person name="Hellner-Burris K."/>
            <person name="Hernandez J.A."/>
            <person name="Houmiel K."/>
            <person name="Imperial J."/>
            <person name="Kennedy C."/>
            <person name="Larson T.J."/>
            <person name="Latreille P."/>
            <person name="Ligon L.S."/>
            <person name="Lu J."/>
            <person name="Maerk M."/>
            <person name="Miller N.M."/>
            <person name="Norton S."/>
            <person name="O'Carroll I.P."/>
            <person name="Paulsen I."/>
            <person name="Raulfs E.C."/>
            <person name="Roemer R."/>
            <person name="Rosser J."/>
            <person name="Segura D."/>
            <person name="Slater S."/>
            <person name="Stricklin S.L."/>
            <person name="Studholme D.J."/>
            <person name="Sun J."/>
            <person name="Viana C.J."/>
            <person name="Wallin E."/>
            <person name="Wang B."/>
            <person name="Wheeler C."/>
            <person name="Zhu H."/>
            <person name="Dean D.R."/>
            <person name="Dixon R."/>
            <person name="Wood D."/>
        </authorList>
    </citation>
    <scope>NUCLEOTIDE SEQUENCE [LARGE SCALE GENOMIC DNA]</scope>
    <source>
        <strain evidence="2">DJ / ATCC BAA-1303</strain>
    </source>
</reference>
<dbReference type="AlphaFoldDB" id="C1DPV5"/>
<dbReference type="HOGENOM" id="CLU_3387797_0_0_6"/>
<evidence type="ECO:0000313" key="2">
    <source>
        <dbReference type="Proteomes" id="UP000002424"/>
    </source>
</evidence>
<dbReference type="Proteomes" id="UP000002424">
    <property type="component" value="Chromosome"/>
</dbReference>
<dbReference type="EnsemblBacteria" id="ACO79526">
    <property type="protein sequence ID" value="ACO79526"/>
    <property type="gene ID" value="Avin_33760"/>
</dbReference>
<name>C1DPV5_AZOVD</name>
<keyword evidence="2" id="KW-1185">Reference proteome</keyword>
<proteinExistence type="predicted"/>
<evidence type="ECO:0000313" key="1">
    <source>
        <dbReference type="EMBL" id="ACO79526.1"/>
    </source>
</evidence>